<protein>
    <submittedName>
        <fullName evidence="2">ECF sigma factor</fullName>
    </submittedName>
</protein>
<dbReference type="EMBL" id="BK015653">
    <property type="protein sequence ID" value="DAE18352.1"/>
    <property type="molecule type" value="Genomic_DNA"/>
</dbReference>
<feature type="domain" description="RNA polymerase sigma-70 region 4" evidence="1">
    <location>
        <begin position="21"/>
        <end position="60"/>
    </location>
</feature>
<evidence type="ECO:0000313" key="2">
    <source>
        <dbReference type="EMBL" id="DAE18352.1"/>
    </source>
</evidence>
<dbReference type="InterPro" id="IPR007630">
    <property type="entry name" value="RNA_pol_sigma70_r4"/>
</dbReference>
<dbReference type="Pfam" id="PF04545">
    <property type="entry name" value="Sigma70_r4"/>
    <property type="match status" value="1"/>
</dbReference>
<dbReference type="Gene3D" id="1.10.10.10">
    <property type="entry name" value="Winged helix-like DNA-binding domain superfamily/Winged helix DNA-binding domain"/>
    <property type="match status" value="1"/>
</dbReference>
<dbReference type="GO" id="GO:0006352">
    <property type="term" value="P:DNA-templated transcription initiation"/>
    <property type="evidence" value="ECO:0007669"/>
    <property type="project" value="InterPro"/>
</dbReference>
<sequence length="84" mass="10214">MNYTDFSEDERKFYLSESGFDSREKEFFRLRVYEEKTLFETAEIMGYSPRTIDRINRKVKKKIVKVAPMYYRGFSLYHGENMAK</sequence>
<accession>A0A8S5QH25</accession>
<dbReference type="InterPro" id="IPR036388">
    <property type="entry name" value="WH-like_DNA-bd_sf"/>
</dbReference>
<evidence type="ECO:0000259" key="1">
    <source>
        <dbReference type="Pfam" id="PF04545"/>
    </source>
</evidence>
<organism evidence="2">
    <name type="scientific">Siphoviridae sp. cteHV32</name>
    <dbReference type="NCBI Taxonomy" id="2825588"/>
    <lineage>
        <taxon>Viruses</taxon>
        <taxon>Duplodnaviria</taxon>
        <taxon>Heunggongvirae</taxon>
        <taxon>Uroviricota</taxon>
        <taxon>Caudoviricetes</taxon>
    </lineage>
</organism>
<dbReference type="GO" id="GO:0003700">
    <property type="term" value="F:DNA-binding transcription factor activity"/>
    <property type="evidence" value="ECO:0007669"/>
    <property type="project" value="InterPro"/>
</dbReference>
<dbReference type="SUPFAM" id="SSF88659">
    <property type="entry name" value="Sigma3 and sigma4 domains of RNA polymerase sigma factors"/>
    <property type="match status" value="1"/>
</dbReference>
<proteinExistence type="predicted"/>
<dbReference type="InterPro" id="IPR013324">
    <property type="entry name" value="RNA_pol_sigma_r3/r4-like"/>
</dbReference>
<reference evidence="2" key="1">
    <citation type="journal article" date="2021" name="Proc. Natl. Acad. Sci. U.S.A.">
        <title>A Catalog of Tens of Thousands of Viruses from Human Metagenomes Reveals Hidden Associations with Chronic Diseases.</title>
        <authorList>
            <person name="Tisza M.J."/>
            <person name="Buck C.B."/>
        </authorList>
    </citation>
    <scope>NUCLEOTIDE SEQUENCE</scope>
    <source>
        <strain evidence="2">CteHV32</strain>
    </source>
</reference>
<name>A0A8S5QH25_9CAUD</name>